<gene>
    <name evidence="2" type="ORF">IAC42_08370</name>
</gene>
<evidence type="ECO:0000313" key="3">
    <source>
        <dbReference type="Proteomes" id="UP000823633"/>
    </source>
</evidence>
<keyword evidence="1" id="KW-0732">Signal</keyword>
<proteinExistence type="predicted"/>
<reference evidence="2" key="2">
    <citation type="journal article" date="2021" name="PeerJ">
        <title>Extensive microbial diversity within the chicken gut microbiome revealed by metagenomics and culture.</title>
        <authorList>
            <person name="Gilroy R."/>
            <person name="Ravi A."/>
            <person name="Getino M."/>
            <person name="Pursley I."/>
            <person name="Horton D.L."/>
            <person name="Alikhan N.F."/>
            <person name="Baker D."/>
            <person name="Gharbi K."/>
            <person name="Hall N."/>
            <person name="Watson M."/>
            <person name="Adriaenssens E.M."/>
            <person name="Foster-Nyarko E."/>
            <person name="Jarju S."/>
            <person name="Secka A."/>
            <person name="Antonio M."/>
            <person name="Oren A."/>
            <person name="Chaudhuri R.R."/>
            <person name="La Ragione R."/>
            <person name="Hildebrand F."/>
            <person name="Pallen M.J."/>
        </authorList>
    </citation>
    <scope>NUCLEOTIDE SEQUENCE</scope>
    <source>
        <strain evidence="2">11167</strain>
    </source>
</reference>
<comment type="caution">
    <text evidence="2">The sequence shown here is derived from an EMBL/GenBank/DDBJ whole genome shotgun (WGS) entry which is preliminary data.</text>
</comment>
<protein>
    <submittedName>
        <fullName evidence="2">Uncharacterized protein</fullName>
    </submittedName>
</protein>
<dbReference type="Proteomes" id="UP000823633">
    <property type="component" value="Unassembled WGS sequence"/>
</dbReference>
<reference evidence="2" key="1">
    <citation type="submission" date="2020-10" db="EMBL/GenBank/DDBJ databases">
        <authorList>
            <person name="Gilroy R."/>
        </authorList>
    </citation>
    <scope>NUCLEOTIDE SEQUENCE</scope>
    <source>
        <strain evidence="2">11167</strain>
    </source>
</reference>
<sequence>MRKLASILTIAALLCGAAYAGGVDAYVIPLSSPVYEAMDALYAINGMASPSTSRPWTVAEARHILSHVDAEGMDSGESNFYRSVEELLAREEPTWMIDEDSFGLSTTVSLNPEYYWHDNSRFDNDVDWVWDYEHRKPFLNLELEMSVFSWFYTTANAQYTKGRWDGRNDGIWYYDPDADYPNGIGAGIAPDDKTLHIPAGSISWADEHNTNFPILPETFEFDWPKRAFIAFAGPHWSLTLGRDRMNWGNARIGNLLIDDGLEYHDALRLKLYTQNVFEYEVMFSFFDDDWSGAFHESDSFKMLMAHRIAFRPADWISFTLSENIMYRSSVLEGQSLNPAFIFHNLNNRDMFNALAWGELSIAPFKDWKSTHSSP</sequence>
<dbReference type="AlphaFoldDB" id="A0A9D9E9P5"/>
<accession>A0A9D9E9P5</accession>
<name>A0A9D9E9P5_9SPIR</name>
<evidence type="ECO:0000313" key="2">
    <source>
        <dbReference type="EMBL" id="MBO8443749.1"/>
    </source>
</evidence>
<organism evidence="2 3">
    <name type="scientific">Candidatus Aphodenecus pullistercoris</name>
    <dbReference type="NCBI Taxonomy" id="2840669"/>
    <lineage>
        <taxon>Bacteria</taxon>
        <taxon>Pseudomonadati</taxon>
        <taxon>Spirochaetota</taxon>
        <taxon>Spirochaetia</taxon>
        <taxon>Spirochaetales</taxon>
        <taxon>Candidatus Aphodenecus</taxon>
    </lineage>
</organism>
<dbReference type="InterPro" id="IPR038636">
    <property type="entry name" value="Wzi_sf"/>
</dbReference>
<feature type="signal peptide" evidence="1">
    <location>
        <begin position="1"/>
        <end position="20"/>
    </location>
</feature>
<dbReference type="Gene3D" id="2.40.160.130">
    <property type="entry name" value="Capsule assembly protein Wzi"/>
    <property type="match status" value="1"/>
</dbReference>
<dbReference type="EMBL" id="JADIMU010000055">
    <property type="protein sequence ID" value="MBO8443749.1"/>
    <property type="molecule type" value="Genomic_DNA"/>
</dbReference>
<evidence type="ECO:0000256" key="1">
    <source>
        <dbReference type="SAM" id="SignalP"/>
    </source>
</evidence>
<feature type="chain" id="PRO_5038911381" evidence="1">
    <location>
        <begin position="21"/>
        <end position="374"/>
    </location>
</feature>